<keyword evidence="1" id="KW-0813">Transport</keyword>
<dbReference type="InterPro" id="IPR027417">
    <property type="entry name" value="P-loop_NTPase"/>
</dbReference>
<dbReference type="SUPFAM" id="SSF52540">
    <property type="entry name" value="P-loop containing nucleoside triphosphate hydrolases"/>
    <property type="match status" value="1"/>
</dbReference>
<accession>A0ABV3Z5Y4</accession>
<dbReference type="InterPro" id="IPR017871">
    <property type="entry name" value="ABC_transporter-like_CS"/>
</dbReference>
<dbReference type="InterPro" id="IPR003593">
    <property type="entry name" value="AAA+_ATPase"/>
</dbReference>
<comment type="caution">
    <text evidence="8">The sequence shown here is derived from an EMBL/GenBank/DDBJ whole genome shotgun (WGS) entry which is preliminary data.</text>
</comment>
<dbReference type="GO" id="GO:0005524">
    <property type="term" value="F:ATP binding"/>
    <property type="evidence" value="ECO:0007669"/>
    <property type="project" value="UniProtKB-KW"/>
</dbReference>
<dbReference type="RefSeq" id="WP_369313891.1">
    <property type="nucleotide sequence ID" value="NZ_JBEHZE010000001.1"/>
</dbReference>
<keyword evidence="3" id="KW-0201">Cytochrome c-type biogenesis</keyword>
<dbReference type="PROSITE" id="PS00211">
    <property type="entry name" value="ABC_TRANSPORTER_1"/>
    <property type="match status" value="1"/>
</dbReference>
<name>A0ABV3Z5Y4_9PROT</name>
<sequence>MEPFAHPISLEATDVGCDRVGEPVVRGVSFKLRPGNAIQLFGPNGSGKSSLLSMFAGLIEPAEGDLAWQHENEKSLKPLDGSLFFLGHETSLKLALTAEENLKFWADMYGVRKSLCEAKIRTALAVVGAAEFSGVRTMRLSAGQRRRIDLARAVIADRPVWLMDEPAAAIDTDGVTVISQMIGGHMKRGGIAIVATHDDLGPNFHRLELGR</sequence>
<evidence type="ECO:0000256" key="1">
    <source>
        <dbReference type="ARBA" id="ARBA00022448"/>
    </source>
</evidence>
<evidence type="ECO:0000259" key="7">
    <source>
        <dbReference type="PROSITE" id="PS50893"/>
    </source>
</evidence>
<dbReference type="NCBIfam" id="TIGR01189">
    <property type="entry name" value="ccmA"/>
    <property type="match status" value="1"/>
</dbReference>
<dbReference type="InterPro" id="IPR005895">
    <property type="entry name" value="ABC_transptr_haem_export_CcmA"/>
</dbReference>
<dbReference type="PANTHER" id="PTHR43499:SF1">
    <property type="entry name" value="ABC TRANSPORTER I FAMILY MEMBER 1"/>
    <property type="match status" value="1"/>
</dbReference>
<keyword evidence="4 8" id="KW-0067">ATP-binding</keyword>
<dbReference type="PANTHER" id="PTHR43499">
    <property type="entry name" value="ABC TRANSPORTER I FAMILY MEMBER 1"/>
    <property type="match status" value="1"/>
</dbReference>
<dbReference type="Proteomes" id="UP001560685">
    <property type="component" value="Unassembled WGS sequence"/>
</dbReference>
<dbReference type="PROSITE" id="PS50893">
    <property type="entry name" value="ABC_TRANSPORTER_2"/>
    <property type="match status" value="1"/>
</dbReference>
<evidence type="ECO:0000256" key="5">
    <source>
        <dbReference type="ARBA" id="ARBA00022967"/>
    </source>
</evidence>
<protein>
    <submittedName>
        <fullName evidence="8">Heme ABC exporter ATP-binding protein CcmA</fullName>
    </submittedName>
</protein>
<gene>
    <name evidence="8" type="primary">ccmA</name>
    <name evidence="8" type="ORF">ABFZ84_10070</name>
</gene>
<evidence type="ECO:0000256" key="3">
    <source>
        <dbReference type="ARBA" id="ARBA00022748"/>
    </source>
</evidence>
<dbReference type="EMBL" id="JBEHZE010000001">
    <property type="protein sequence ID" value="MEX6633893.1"/>
    <property type="molecule type" value="Genomic_DNA"/>
</dbReference>
<dbReference type="SMART" id="SM00382">
    <property type="entry name" value="AAA"/>
    <property type="match status" value="1"/>
</dbReference>
<dbReference type="Pfam" id="PF00005">
    <property type="entry name" value="ABC_tran"/>
    <property type="match status" value="1"/>
</dbReference>
<organism evidence="8 9">
    <name type="scientific">Hyphococcus lacteus</name>
    <dbReference type="NCBI Taxonomy" id="3143536"/>
    <lineage>
        <taxon>Bacteria</taxon>
        <taxon>Pseudomonadati</taxon>
        <taxon>Pseudomonadota</taxon>
        <taxon>Alphaproteobacteria</taxon>
        <taxon>Parvularculales</taxon>
        <taxon>Parvularculaceae</taxon>
        <taxon>Hyphococcus</taxon>
    </lineage>
</organism>
<keyword evidence="9" id="KW-1185">Reference proteome</keyword>
<keyword evidence="5" id="KW-1278">Translocase</keyword>
<feature type="domain" description="ABC transporter" evidence="7">
    <location>
        <begin position="10"/>
        <end position="209"/>
    </location>
</feature>
<evidence type="ECO:0000256" key="4">
    <source>
        <dbReference type="ARBA" id="ARBA00022840"/>
    </source>
</evidence>
<proteinExistence type="predicted"/>
<dbReference type="InterPro" id="IPR003439">
    <property type="entry name" value="ABC_transporter-like_ATP-bd"/>
</dbReference>
<keyword evidence="2" id="KW-0547">Nucleotide-binding</keyword>
<evidence type="ECO:0000256" key="6">
    <source>
        <dbReference type="ARBA" id="ARBA00023136"/>
    </source>
</evidence>
<evidence type="ECO:0000313" key="9">
    <source>
        <dbReference type="Proteomes" id="UP001560685"/>
    </source>
</evidence>
<reference evidence="8 9" key="1">
    <citation type="submission" date="2024-05" db="EMBL/GenBank/DDBJ databases">
        <title>Three bacterial strains, DH-69, EH-24, and ECK-19 isolated from coastal sediments.</title>
        <authorList>
            <person name="Ye Y.-Q."/>
            <person name="Du Z.-J."/>
        </authorList>
    </citation>
    <scope>NUCLEOTIDE SEQUENCE [LARGE SCALE GENOMIC DNA]</scope>
    <source>
        <strain evidence="8 9">ECK-19</strain>
    </source>
</reference>
<evidence type="ECO:0000313" key="8">
    <source>
        <dbReference type="EMBL" id="MEX6633893.1"/>
    </source>
</evidence>
<evidence type="ECO:0000256" key="2">
    <source>
        <dbReference type="ARBA" id="ARBA00022741"/>
    </source>
</evidence>
<keyword evidence="6" id="KW-0472">Membrane</keyword>
<dbReference type="Gene3D" id="3.40.50.300">
    <property type="entry name" value="P-loop containing nucleotide triphosphate hydrolases"/>
    <property type="match status" value="1"/>
</dbReference>